<dbReference type="AlphaFoldDB" id="A0A0B4XRZ4"/>
<evidence type="ECO:0000313" key="2">
    <source>
        <dbReference type="Proteomes" id="UP000006764"/>
    </source>
</evidence>
<keyword evidence="2" id="KW-1185">Reference proteome</keyword>
<evidence type="ECO:0000313" key="1">
    <source>
        <dbReference type="EMBL" id="AJD49002.1"/>
    </source>
</evidence>
<dbReference type="InterPro" id="IPR012441">
    <property type="entry name" value="DUF1643"/>
</dbReference>
<dbReference type="Pfam" id="PF07799">
    <property type="entry name" value="DUF1643"/>
    <property type="match status" value="1"/>
</dbReference>
<dbReference type="EMBL" id="CP004387">
    <property type="protein sequence ID" value="AJD49002.1"/>
    <property type="molecule type" value="Genomic_DNA"/>
</dbReference>
<reference evidence="1 2" key="1">
    <citation type="journal article" date="2012" name="J. Bacteriol.">
        <title>Genome sequence of an alkane-degrading bacterium, Alcanivorax pacificus type strain W11-5, isolated from deep sea sediment.</title>
        <authorList>
            <person name="Lai Q."/>
            <person name="Shao Z."/>
        </authorList>
    </citation>
    <scope>NUCLEOTIDE SEQUENCE [LARGE SCALE GENOMIC DNA]</scope>
    <source>
        <strain evidence="1 2">W11-5</strain>
    </source>
</reference>
<organism evidence="1 2">
    <name type="scientific">Isoalcanivorax pacificus W11-5</name>
    <dbReference type="NCBI Taxonomy" id="391936"/>
    <lineage>
        <taxon>Bacteria</taxon>
        <taxon>Pseudomonadati</taxon>
        <taxon>Pseudomonadota</taxon>
        <taxon>Gammaproteobacteria</taxon>
        <taxon>Oceanospirillales</taxon>
        <taxon>Alcanivoracaceae</taxon>
        <taxon>Isoalcanivorax</taxon>
    </lineage>
</organism>
<dbReference type="KEGG" id="apac:S7S_12950"/>
<name>A0A0B4XRZ4_9GAMM</name>
<dbReference type="HOGENOM" id="CLU_097481_0_1_6"/>
<accession>A0A0B4XRZ4</accession>
<dbReference type="RefSeq" id="WP_008738508.1">
    <property type="nucleotide sequence ID" value="NZ_CP004387.1"/>
</dbReference>
<dbReference type="STRING" id="391936.S7S_12950"/>
<sequence>MTLIRLHHKSAHFSRCGRYRYALWRRWGDGDDYALIVGLNPSTDDPEVDNPTVRRCIRFAHDWGYSGVCVVNLFAWRTVSPAALLAAEAPVGPRNDHWLRKTAADASVVVGGWGNHGAHRSRAVQVRRLLPHMQILRLNASGEPAHPLYLPARLTPRPWPS</sequence>
<gene>
    <name evidence="1" type="ORF">S7S_12950</name>
</gene>
<evidence type="ECO:0008006" key="3">
    <source>
        <dbReference type="Google" id="ProtNLM"/>
    </source>
</evidence>
<proteinExistence type="predicted"/>
<protein>
    <recommendedName>
        <fullName evidence="3">DUF1643 domain-containing protein</fullName>
    </recommendedName>
</protein>
<dbReference type="OrthoDB" id="9807577at2"/>
<dbReference type="Proteomes" id="UP000006764">
    <property type="component" value="Chromosome"/>
</dbReference>